<gene>
    <name evidence="1" type="ORF">N0V87_010046</name>
</gene>
<dbReference type="OrthoDB" id="3788967at2759"/>
<evidence type="ECO:0000313" key="1">
    <source>
        <dbReference type="EMBL" id="KAJ4330384.1"/>
    </source>
</evidence>
<organism evidence="1 2">
    <name type="scientific">Didymella glomerata</name>
    <dbReference type="NCBI Taxonomy" id="749621"/>
    <lineage>
        <taxon>Eukaryota</taxon>
        <taxon>Fungi</taxon>
        <taxon>Dikarya</taxon>
        <taxon>Ascomycota</taxon>
        <taxon>Pezizomycotina</taxon>
        <taxon>Dothideomycetes</taxon>
        <taxon>Pleosporomycetidae</taxon>
        <taxon>Pleosporales</taxon>
        <taxon>Pleosporineae</taxon>
        <taxon>Didymellaceae</taxon>
        <taxon>Didymella</taxon>
    </lineage>
</organism>
<dbReference type="EMBL" id="JAPEUV010000202">
    <property type="protein sequence ID" value="KAJ4330384.1"/>
    <property type="molecule type" value="Genomic_DNA"/>
</dbReference>
<name>A0A9W9BVR7_9PLEO</name>
<evidence type="ECO:0000313" key="2">
    <source>
        <dbReference type="Proteomes" id="UP001140562"/>
    </source>
</evidence>
<accession>A0A9W9BVR7</accession>
<proteinExistence type="predicted"/>
<dbReference type="AlphaFoldDB" id="A0A9W9BVR7"/>
<reference evidence="1" key="1">
    <citation type="submission" date="2022-10" db="EMBL/GenBank/DDBJ databases">
        <title>Tapping the CABI collections for fungal endophytes: first genome assemblies for Collariella, Neodidymelliopsis, Ascochyta clinopodiicola, Didymella pomorum, Didymosphaeria variabile, Neocosmospora piperis and Neocucurbitaria cava.</title>
        <authorList>
            <person name="Hill R."/>
        </authorList>
    </citation>
    <scope>NUCLEOTIDE SEQUENCE</scope>
    <source>
        <strain evidence="1">IMI 360193</strain>
    </source>
</reference>
<comment type="caution">
    <text evidence="1">The sequence shown here is derived from an EMBL/GenBank/DDBJ whole genome shotgun (WGS) entry which is preliminary data.</text>
</comment>
<protein>
    <submittedName>
        <fullName evidence="1">Uncharacterized protein</fullName>
    </submittedName>
</protein>
<sequence>MSPVITDGRVALVLTEDYRVNPYLVRKDGKWMHGSIIIREVDGRHLRYILGIGLERQRMWRKPPGQNGLRSMSAGWVLHFDCNPDLILARSVKEQNEYLSTRDQLELPPLRWAADLRLLAERQEQ</sequence>
<keyword evidence="2" id="KW-1185">Reference proteome</keyword>
<dbReference type="Proteomes" id="UP001140562">
    <property type="component" value="Unassembled WGS sequence"/>
</dbReference>